<organism evidence="2 3">
    <name type="scientific">Nostoc edaphicum CCNP1411</name>
    <dbReference type="NCBI Taxonomy" id="1472755"/>
    <lineage>
        <taxon>Bacteria</taxon>
        <taxon>Bacillati</taxon>
        <taxon>Cyanobacteriota</taxon>
        <taxon>Cyanophyceae</taxon>
        <taxon>Nostocales</taxon>
        <taxon>Nostocaceae</taxon>
        <taxon>Nostoc</taxon>
    </lineage>
</organism>
<dbReference type="AlphaFoldDB" id="A0A7D7LCT8"/>
<evidence type="ECO:0000259" key="1">
    <source>
        <dbReference type="Pfam" id="PF05685"/>
    </source>
</evidence>
<dbReference type="InterPro" id="IPR012296">
    <property type="entry name" value="Nuclease_put_TT1808"/>
</dbReference>
<dbReference type="CDD" id="cd06260">
    <property type="entry name" value="DUF820-like"/>
    <property type="match status" value="1"/>
</dbReference>
<dbReference type="GO" id="GO:0004519">
    <property type="term" value="F:endonuclease activity"/>
    <property type="evidence" value="ECO:0007669"/>
    <property type="project" value="UniProtKB-KW"/>
</dbReference>
<accession>A0A7D7LCT8</accession>
<dbReference type="RefSeq" id="WP_181928071.1">
    <property type="nucleotide sequence ID" value="NZ_CP054698.1"/>
</dbReference>
<protein>
    <submittedName>
        <fullName evidence="2">Uma2 family endonuclease</fullName>
    </submittedName>
</protein>
<dbReference type="InterPro" id="IPR008538">
    <property type="entry name" value="Uma2"/>
</dbReference>
<feature type="domain" description="Putative restriction endonuclease" evidence="1">
    <location>
        <begin position="13"/>
        <end position="177"/>
    </location>
</feature>
<name>A0A7D7LCT8_9NOSO</name>
<dbReference type="SUPFAM" id="SSF52980">
    <property type="entry name" value="Restriction endonuclease-like"/>
    <property type="match status" value="1"/>
</dbReference>
<proteinExistence type="predicted"/>
<keyword evidence="2" id="KW-0378">Hydrolase</keyword>
<dbReference type="KEGG" id="ned:HUN01_22555"/>
<dbReference type="Gene3D" id="3.90.1570.10">
    <property type="entry name" value="tt1808, chain A"/>
    <property type="match status" value="1"/>
</dbReference>
<dbReference type="EMBL" id="CP054698">
    <property type="protein sequence ID" value="QMS90233.1"/>
    <property type="molecule type" value="Genomic_DNA"/>
</dbReference>
<dbReference type="PANTHER" id="PTHR36558">
    <property type="entry name" value="GLR1098 PROTEIN"/>
    <property type="match status" value="1"/>
</dbReference>
<evidence type="ECO:0000313" key="3">
    <source>
        <dbReference type="Proteomes" id="UP000514713"/>
    </source>
</evidence>
<evidence type="ECO:0000313" key="2">
    <source>
        <dbReference type="EMBL" id="QMS90233.1"/>
    </source>
</evidence>
<keyword evidence="2" id="KW-0540">Nuclease</keyword>
<dbReference type="PANTHER" id="PTHR36558:SF1">
    <property type="entry name" value="RESTRICTION ENDONUCLEASE DOMAIN-CONTAINING PROTEIN-RELATED"/>
    <property type="match status" value="1"/>
</dbReference>
<reference evidence="3" key="1">
    <citation type="submission" date="2020-06" db="EMBL/GenBank/DDBJ databases">
        <title>Nostoc edaphicum CCNP1411 genome.</title>
        <authorList>
            <person name="Fidor A."/>
            <person name="Grabski M."/>
            <person name="Gawor J."/>
            <person name="Gromadka R."/>
            <person name="Wegrzyn G."/>
            <person name="Mazur-Marzec H."/>
        </authorList>
    </citation>
    <scope>NUCLEOTIDE SEQUENCE [LARGE SCALE GENOMIC DNA]</scope>
    <source>
        <strain evidence="3">CCNP1411</strain>
    </source>
</reference>
<keyword evidence="3" id="KW-1185">Reference proteome</keyword>
<sequence>MVTLPDRILMSAEEYLVWEPTQEERYEYWDGEVVAMSGGTRNHNRVCLNFFKLLDDALADVYDGLRLRTCEVYIVDVKMQVEPGQKYFYPDVVVTCDERDTDPQLIQFPCLIIEVLSPSTEAADRGKKFAKYRQSSTLQEYVLVQVAQPVVEVFRRNEQGKWVLSEYNLGDILRLESVDVKIAIANLYRQVQFETEATEN</sequence>
<keyword evidence="2" id="KW-0255">Endonuclease</keyword>
<gene>
    <name evidence="2" type="ORF">HUN01_22555</name>
</gene>
<dbReference type="Pfam" id="PF05685">
    <property type="entry name" value="Uma2"/>
    <property type="match status" value="1"/>
</dbReference>
<dbReference type="InterPro" id="IPR011335">
    <property type="entry name" value="Restrct_endonuc-II-like"/>
</dbReference>
<dbReference type="Proteomes" id="UP000514713">
    <property type="component" value="Chromosome"/>
</dbReference>